<evidence type="ECO:0000256" key="3">
    <source>
        <dbReference type="ARBA" id="ARBA00015771"/>
    </source>
</evidence>
<evidence type="ECO:0000256" key="7">
    <source>
        <dbReference type="ARBA" id="ARBA00022741"/>
    </source>
</evidence>
<keyword evidence="7 12" id="KW-0547">Nucleotide-binding</keyword>
<keyword evidence="9" id="KW-0472">Membrane</keyword>
<dbReference type="SUPFAM" id="SSF69340">
    <property type="entry name" value="C-terminal domain of adenylylcyclase associated protein"/>
    <property type="match status" value="1"/>
</dbReference>
<evidence type="ECO:0000256" key="11">
    <source>
        <dbReference type="ARBA" id="ARBA00023288"/>
    </source>
</evidence>
<comment type="caution">
    <text evidence="15">The sequence shown here is derived from an EMBL/GenBank/DDBJ whole genome shotgun (WGS) entry which is preliminary data.</text>
</comment>
<feature type="binding site" evidence="12">
    <location>
        <begin position="113"/>
        <end position="116"/>
    </location>
    <ligand>
        <name>GTP</name>
        <dbReference type="ChEBI" id="CHEBI:37565"/>
    </ligand>
</feature>
<evidence type="ECO:0000313" key="16">
    <source>
        <dbReference type="Proteomes" id="UP000626109"/>
    </source>
</evidence>
<evidence type="ECO:0000256" key="2">
    <source>
        <dbReference type="ARBA" id="ARBA00008848"/>
    </source>
</evidence>
<dbReference type="PANTHER" id="PTHR15440:SF0">
    <property type="entry name" value="PROTEIN XRP2"/>
    <property type="match status" value="1"/>
</dbReference>
<dbReference type="InterPro" id="IPR006599">
    <property type="entry name" value="CARP_motif"/>
</dbReference>
<dbReference type="InterPro" id="IPR012945">
    <property type="entry name" value="Tubulin-bd_cofactor_C_dom"/>
</dbReference>
<feature type="region of interest" description="Disordered" evidence="13">
    <location>
        <begin position="1"/>
        <end position="30"/>
    </location>
</feature>
<keyword evidence="6" id="KW-0519">Myristate</keyword>
<evidence type="ECO:0000256" key="5">
    <source>
        <dbReference type="ARBA" id="ARBA00022475"/>
    </source>
</evidence>
<evidence type="ECO:0000256" key="4">
    <source>
        <dbReference type="ARBA" id="ARBA00022468"/>
    </source>
</evidence>
<keyword evidence="10" id="KW-0564">Palmitate</keyword>
<evidence type="ECO:0000256" key="13">
    <source>
        <dbReference type="SAM" id="MobiDB-lite"/>
    </source>
</evidence>
<dbReference type="PROSITE" id="PS51329">
    <property type="entry name" value="C_CAP_COFACTOR_C"/>
    <property type="match status" value="1"/>
</dbReference>
<dbReference type="SMART" id="SM00673">
    <property type="entry name" value="CARP"/>
    <property type="match status" value="2"/>
</dbReference>
<sequence length="345" mass="37873">MGACGSKAAPGKGAAPATSAKPQAAPKAERKKLNPADYIISKKIGETVIKEEGTIAGEQFNIEECKDCDIFLLDYIATAFIDDCKGCRIFVGPIESSIFIRNCSSCSFIVACQQFRCRDCTDCNLALLCTTEPIIETSENMKFACFDFNYFSLRGQLNQAGLKLWNNKWSQVYDFNKNSTNPNWSLLPQEEVPKLLNLKAVAGIVSDEELQNDRAVPVTLGSRPRPSPESCFVVFLPDSEAFVEAFLAKATKTEGWILCRTRATALVEEQLKGLFAGFKEPKLPSQCKGKEVIGVEVCGGGIWQKVQDAISLTGLASGSKNIRVIAEKDTSTLAKLFFETWKDEV</sequence>
<dbReference type="EMBL" id="CAJNNW010004718">
    <property type="protein sequence ID" value="CAE8646681.1"/>
    <property type="molecule type" value="Genomic_DNA"/>
</dbReference>
<protein>
    <recommendedName>
        <fullName evidence="3">Protein XRP2</fullName>
    </recommendedName>
</protein>
<evidence type="ECO:0000256" key="10">
    <source>
        <dbReference type="ARBA" id="ARBA00023139"/>
    </source>
</evidence>
<keyword evidence="8 12" id="KW-0342">GTP-binding</keyword>
<dbReference type="GO" id="GO:1990075">
    <property type="term" value="C:periciliary membrane compartment"/>
    <property type="evidence" value="ECO:0007669"/>
    <property type="project" value="TreeGrafter"/>
</dbReference>
<evidence type="ECO:0000256" key="1">
    <source>
        <dbReference type="ARBA" id="ARBA00004342"/>
    </source>
</evidence>
<dbReference type="GO" id="GO:0005929">
    <property type="term" value="C:cilium"/>
    <property type="evidence" value="ECO:0007669"/>
    <property type="project" value="TreeGrafter"/>
</dbReference>
<dbReference type="InterPro" id="IPR039093">
    <property type="entry name" value="XRP2"/>
</dbReference>
<evidence type="ECO:0000256" key="6">
    <source>
        <dbReference type="ARBA" id="ARBA00022707"/>
    </source>
</evidence>
<keyword evidence="4" id="KW-0343">GTPase activation</keyword>
<dbReference type="InterPro" id="IPR036223">
    <property type="entry name" value="CAP_C_sf"/>
</dbReference>
<evidence type="ECO:0000313" key="15">
    <source>
        <dbReference type="EMBL" id="CAE8646681.1"/>
    </source>
</evidence>
<evidence type="ECO:0000259" key="14">
    <source>
        <dbReference type="PROSITE" id="PS51329"/>
    </source>
</evidence>
<dbReference type="GO" id="GO:0005096">
    <property type="term" value="F:GTPase activator activity"/>
    <property type="evidence" value="ECO:0007669"/>
    <property type="project" value="UniProtKB-KW"/>
</dbReference>
<keyword evidence="11" id="KW-0449">Lipoprotein</keyword>
<gene>
    <name evidence="15" type="ORF">PGLA2088_LOCUS5016</name>
</gene>
<proteinExistence type="inferred from homology"/>
<dbReference type="PIRSF" id="PIRSF037947">
    <property type="entry name" value="Protein_XRP2"/>
    <property type="match status" value="1"/>
</dbReference>
<evidence type="ECO:0000256" key="12">
    <source>
        <dbReference type="PIRSR" id="PIRSR037947-1"/>
    </source>
</evidence>
<feature type="compositionally biased region" description="Low complexity" evidence="13">
    <location>
        <begin position="1"/>
        <end position="26"/>
    </location>
</feature>
<dbReference type="GO" id="GO:0006892">
    <property type="term" value="P:post-Golgi vesicle-mediated transport"/>
    <property type="evidence" value="ECO:0007669"/>
    <property type="project" value="TreeGrafter"/>
</dbReference>
<name>A0A813I807_POLGL</name>
<dbReference type="Gene3D" id="3.30.70.141">
    <property type="entry name" value="Nucleoside diphosphate kinase-like domain"/>
    <property type="match status" value="1"/>
</dbReference>
<dbReference type="InterPro" id="IPR017901">
    <property type="entry name" value="C-CAP_CF_C-like"/>
</dbReference>
<comment type="subcellular location">
    <subcellularLocation>
        <location evidence="1">Cell membrane</location>
        <topology evidence="1">Lipid-anchor</topology>
        <orientation evidence="1">Cytoplasmic side</orientation>
    </subcellularLocation>
</comment>
<evidence type="ECO:0000256" key="8">
    <source>
        <dbReference type="ARBA" id="ARBA00023134"/>
    </source>
</evidence>
<dbReference type="AlphaFoldDB" id="A0A813I807"/>
<dbReference type="PANTHER" id="PTHR15440">
    <property type="entry name" value="XRP2 PROTEIN"/>
    <property type="match status" value="1"/>
</dbReference>
<organism evidence="15 16">
    <name type="scientific">Polarella glacialis</name>
    <name type="common">Dinoflagellate</name>
    <dbReference type="NCBI Taxonomy" id="89957"/>
    <lineage>
        <taxon>Eukaryota</taxon>
        <taxon>Sar</taxon>
        <taxon>Alveolata</taxon>
        <taxon>Dinophyceae</taxon>
        <taxon>Suessiales</taxon>
        <taxon>Suessiaceae</taxon>
        <taxon>Polarella</taxon>
    </lineage>
</organism>
<reference evidence="15" key="1">
    <citation type="submission" date="2021-02" db="EMBL/GenBank/DDBJ databases">
        <authorList>
            <person name="Dougan E. K."/>
            <person name="Rhodes N."/>
            <person name="Thang M."/>
            <person name="Chan C."/>
        </authorList>
    </citation>
    <scope>NUCLEOTIDE SEQUENCE</scope>
</reference>
<comment type="similarity">
    <text evidence="2">Belongs to the TBCC family.</text>
</comment>
<dbReference type="GO" id="GO:0005525">
    <property type="term" value="F:GTP binding"/>
    <property type="evidence" value="ECO:0007669"/>
    <property type="project" value="UniProtKB-KW"/>
</dbReference>
<evidence type="ECO:0000256" key="9">
    <source>
        <dbReference type="ARBA" id="ARBA00023136"/>
    </source>
</evidence>
<dbReference type="InterPro" id="IPR036850">
    <property type="entry name" value="NDK-like_dom_sf"/>
</dbReference>
<keyword evidence="5" id="KW-1003">Cell membrane</keyword>
<dbReference type="Gene3D" id="2.160.20.70">
    <property type="match status" value="1"/>
</dbReference>
<accession>A0A813I807</accession>
<dbReference type="Pfam" id="PF07986">
    <property type="entry name" value="TBCC"/>
    <property type="match status" value="1"/>
</dbReference>
<dbReference type="Proteomes" id="UP000626109">
    <property type="component" value="Unassembled WGS sequence"/>
</dbReference>
<feature type="domain" description="C-CAP/cofactor C-like" evidence="14">
    <location>
        <begin position="26"/>
        <end position="177"/>
    </location>
</feature>
<dbReference type="InterPro" id="IPR016098">
    <property type="entry name" value="CAP/MinC_C"/>
</dbReference>